<dbReference type="GO" id="GO:0016705">
    <property type="term" value="F:oxidoreductase activity, acting on paired donors, with incorporation or reduction of molecular oxygen"/>
    <property type="evidence" value="ECO:0007669"/>
    <property type="project" value="InterPro"/>
</dbReference>
<dbReference type="InterPro" id="IPR001128">
    <property type="entry name" value="Cyt_P450"/>
</dbReference>
<dbReference type="InterPro" id="IPR007727">
    <property type="entry name" value="Spo12"/>
</dbReference>
<dbReference type="GO" id="GO:0050660">
    <property type="term" value="F:flavin adenine dinucleotide binding"/>
    <property type="evidence" value="ECO:0007669"/>
    <property type="project" value="TreeGrafter"/>
</dbReference>
<protein>
    <recommendedName>
        <fullName evidence="9">NADPH--hemoprotein reductase</fullName>
        <ecNumber evidence="9">1.6.2.4</ecNumber>
    </recommendedName>
</protein>
<feature type="domain" description="Flavodoxin-like" evidence="12">
    <location>
        <begin position="170"/>
        <end position="322"/>
    </location>
</feature>
<comment type="catalytic activity">
    <reaction evidence="10">
        <text>2 oxidized [cytochrome P450] + NADPH = 2 reduced [cytochrome P450] + NADP(+) + H(+)</text>
        <dbReference type="Rhea" id="RHEA:24040"/>
        <dbReference type="Rhea" id="RHEA-COMP:14627"/>
        <dbReference type="Rhea" id="RHEA-COMP:14628"/>
        <dbReference type="ChEBI" id="CHEBI:15378"/>
        <dbReference type="ChEBI" id="CHEBI:55376"/>
        <dbReference type="ChEBI" id="CHEBI:57783"/>
        <dbReference type="ChEBI" id="CHEBI:58349"/>
        <dbReference type="ChEBI" id="CHEBI:60344"/>
        <dbReference type="EC" id="1.6.2.4"/>
    </reaction>
</comment>
<dbReference type="InterPro" id="IPR017938">
    <property type="entry name" value="Riboflavin_synthase-like_b-brl"/>
</dbReference>
<keyword evidence="6" id="KW-0274">FAD</keyword>
<dbReference type="Pfam" id="PF00667">
    <property type="entry name" value="FAD_binding_1"/>
    <property type="match status" value="1"/>
</dbReference>
<dbReference type="PRINTS" id="PR00371">
    <property type="entry name" value="FPNCR"/>
</dbReference>
<evidence type="ECO:0000256" key="9">
    <source>
        <dbReference type="ARBA" id="ARBA00023797"/>
    </source>
</evidence>
<evidence type="ECO:0000259" key="13">
    <source>
        <dbReference type="PROSITE" id="PS51384"/>
    </source>
</evidence>
<feature type="region of interest" description="Disordered" evidence="11">
    <location>
        <begin position="139"/>
        <end position="163"/>
    </location>
</feature>
<dbReference type="InterPro" id="IPR001433">
    <property type="entry name" value="OxRdtase_FAD/NAD-bd"/>
</dbReference>
<dbReference type="SUPFAM" id="SSF52218">
    <property type="entry name" value="Flavoproteins"/>
    <property type="match status" value="1"/>
</dbReference>
<comment type="cofactor">
    <cofactor evidence="1">
        <name>FMN</name>
        <dbReference type="ChEBI" id="CHEBI:58210"/>
    </cofactor>
</comment>
<evidence type="ECO:0000256" key="3">
    <source>
        <dbReference type="ARBA" id="ARBA00010018"/>
    </source>
</evidence>
<evidence type="ECO:0000256" key="4">
    <source>
        <dbReference type="ARBA" id="ARBA00022630"/>
    </source>
</evidence>
<dbReference type="InterPro" id="IPR008254">
    <property type="entry name" value="Flavodoxin/NO_synth"/>
</dbReference>
<dbReference type="PROSITE" id="PS50902">
    <property type="entry name" value="FLAVODOXIN_LIKE"/>
    <property type="match status" value="1"/>
</dbReference>
<dbReference type="Gene3D" id="3.40.50.360">
    <property type="match status" value="1"/>
</dbReference>
<organism evidence="14 15">
    <name type="scientific">Tilletiopsis washingtonensis</name>
    <dbReference type="NCBI Taxonomy" id="58919"/>
    <lineage>
        <taxon>Eukaryota</taxon>
        <taxon>Fungi</taxon>
        <taxon>Dikarya</taxon>
        <taxon>Basidiomycota</taxon>
        <taxon>Ustilaginomycotina</taxon>
        <taxon>Exobasidiomycetes</taxon>
        <taxon>Entylomatales</taxon>
        <taxon>Entylomatales incertae sedis</taxon>
        <taxon>Tilletiopsis</taxon>
    </lineage>
</organism>
<dbReference type="SUPFAM" id="SSF52343">
    <property type="entry name" value="Ferredoxin reductase-like, C-terminal NADP-linked domain"/>
    <property type="match status" value="1"/>
</dbReference>
<dbReference type="GO" id="GO:0005506">
    <property type="term" value="F:iron ion binding"/>
    <property type="evidence" value="ECO:0007669"/>
    <property type="project" value="InterPro"/>
</dbReference>
<dbReference type="OrthoDB" id="2400485at2759"/>
<dbReference type="Gene3D" id="2.40.30.10">
    <property type="entry name" value="Translation factors"/>
    <property type="match status" value="1"/>
</dbReference>
<evidence type="ECO:0000256" key="2">
    <source>
        <dbReference type="ARBA" id="ARBA00001974"/>
    </source>
</evidence>
<dbReference type="InterPro" id="IPR036396">
    <property type="entry name" value="Cyt_P450_sf"/>
</dbReference>
<keyword evidence="5" id="KW-0288">FMN</keyword>
<dbReference type="Pfam" id="PF00258">
    <property type="entry name" value="Flavodoxin_1"/>
    <property type="match status" value="1"/>
</dbReference>
<dbReference type="GO" id="GO:0003958">
    <property type="term" value="F:NADPH-hemoprotein reductase activity"/>
    <property type="evidence" value="ECO:0007669"/>
    <property type="project" value="UniProtKB-EC"/>
</dbReference>
<dbReference type="InterPro" id="IPR001094">
    <property type="entry name" value="Flavdoxin-like"/>
</dbReference>
<dbReference type="Gene3D" id="3.40.50.80">
    <property type="entry name" value="Nucleotide-binding domain of ferredoxin-NADP reductase (FNR) module"/>
    <property type="match status" value="1"/>
</dbReference>
<dbReference type="InterPro" id="IPR039261">
    <property type="entry name" value="FNR_nucleotide-bd"/>
</dbReference>
<keyword evidence="7" id="KW-0521">NADP</keyword>
<dbReference type="Proteomes" id="UP000245946">
    <property type="component" value="Unassembled WGS sequence"/>
</dbReference>
<keyword evidence="15" id="KW-1185">Reference proteome</keyword>
<evidence type="ECO:0000259" key="12">
    <source>
        <dbReference type="PROSITE" id="PS50902"/>
    </source>
</evidence>
<feature type="domain" description="FAD-binding FR-type" evidence="13">
    <location>
        <begin position="373"/>
        <end position="619"/>
    </location>
</feature>
<accession>A0A316Z5E8</accession>
<evidence type="ECO:0000256" key="1">
    <source>
        <dbReference type="ARBA" id="ARBA00001917"/>
    </source>
</evidence>
<dbReference type="Pfam" id="PF05032">
    <property type="entry name" value="Spo12"/>
    <property type="match status" value="1"/>
</dbReference>
<dbReference type="GO" id="GO:0010181">
    <property type="term" value="F:FMN binding"/>
    <property type="evidence" value="ECO:0007669"/>
    <property type="project" value="InterPro"/>
</dbReference>
<comment type="cofactor">
    <cofactor evidence="2">
        <name>FAD</name>
        <dbReference type="ChEBI" id="CHEBI:57692"/>
    </cofactor>
</comment>
<dbReference type="InterPro" id="IPR023173">
    <property type="entry name" value="NADPH_Cyt_P450_Rdtase_alpha"/>
</dbReference>
<sequence>RLYNPAFQPTRCALQDVVVPGGYFVRKGSQVTTALHAVMVNKEHWDDPFKFDVGRWGTEKVQHRHSHAYIPFAAGGRGCIGQSLALAEVKVILARWVLNFRFENVTGESVVYDPDFSLFRPLNLKIRVHAQEDAATFQATREAAAPEPSGAKESPTTKRPPVGRTDLPAFYAVHASNTGTCKGFASELTRRARDLGFADVKLLSMEEGPLVDADATAELVAKDHILVVVTCTYNGEPPEAAIDLDTLLDQAVKDKDEHRFAGLRYAVFGCGNKQWGSTYQAFPDKVNASLKALGAEQWFEKGSGNADEDQDRDWNEWSTKLWGQVAAKNGIDLANPQGGQSESSTSSSVSDAVRIAFQPIDDGAKPPRATPLRDFAEASVVENRELVDEGADPPRGMRLLTLSLPPGASYRAGDHVEIVPENHPEAVETVLAKLHLVEQARFSVEVQQEDSLNAFSLAGRLASLGAMDIREALTFHADLSAPLQRSALQHVSTLLPDGDKAKAELEALADPSADKDTMAAFARKNRNFAALLAHYPSVGSALTLKDLLLCVKSIATRRYSIASSPAADSNTLKICVGVNPLITEEGAIEGLCSGFLKSCEPGHKIFVRTRPSQEAFHLPATPDVPVTMVAAGTGIAPFLGFLEERKAQGLKLASHGGTAAQCKLYYGTSERDMSELKKLLYVYIDEGYADIEAVYSGDHGSRLFAQDLLVRDGLDVWSALQNKGRFYVCGSALRVGSGVEQVLGTIAEQLGGRKDGAAEVKALKRSGQLSEDVPSQRAWTARHVRDCGLRRGARRGAAAAKAVRREVLSDAPRAPDTGAVPQRARCRLVLDSPRGAADLRRDLPVVELRSAKPRLAQAAAEERRRAAQQNAACCLPCLVDAERQRAAAGRRCAAPAAFVARAFLSAGRAAAASLLSTTSSPHRLSLNTPSTLRTATMSHSAMLKLNAAGLSAESSLLLPERAAGDAAEAAILQSVRELYAAAPSTSTFVPFANEIILTLPNGDVAVGAAAFEAKFRASWTATPHRHVQLRLLESPESLAAGTLCVDVVVAAMTDAGEAAQVSKSTRNLVVLKRNAEGRVANMTEEEGHRRATAPLAARTAAASNFYSHSPTDNMVSPCTSKLNLSKKKHFMKAKPTTLFPSATSRTPTNLRANSADQNMAL</sequence>
<dbReference type="Gene3D" id="1.20.990.10">
    <property type="entry name" value="NADPH-cytochrome p450 Reductase, Chain A, domain 3"/>
    <property type="match status" value="1"/>
</dbReference>
<proteinExistence type="inferred from homology"/>
<dbReference type="Gene3D" id="1.10.630.10">
    <property type="entry name" value="Cytochrome P450"/>
    <property type="match status" value="1"/>
</dbReference>
<dbReference type="AlphaFoldDB" id="A0A316Z5E8"/>
<keyword evidence="4" id="KW-0285">Flavoprotein</keyword>
<dbReference type="GeneID" id="37268726"/>
<evidence type="ECO:0000313" key="14">
    <source>
        <dbReference type="EMBL" id="PWN97007.1"/>
    </source>
</evidence>
<dbReference type="Pfam" id="PF00175">
    <property type="entry name" value="NAD_binding_1"/>
    <property type="match status" value="1"/>
</dbReference>
<dbReference type="PROSITE" id="PS51384">
    <property type="entry name" value="FAD_FR"/>
    <property type="match status" value="1"/>
</dbReference>
<evidence type="ECO:0000256" key="5">
    <source>
        <dbReference type="ARBA" id="ARBA00022643"/>
    </source>
</evidence>
<dbReference type="GO" id="GO:0020037">
    <property type="term" value="F:heme binding"/>
    <property type="evidence" value="ECO:0007669"/>
    <property type="project" value="InterPro"/>
</dbReference>
<evidence type="ECO:0000313" key="15">
    <source>
        <dbReference type="Proteomes" id="UP000245946"/>
    </source>
</evidence>
<dbReference type="EMBL" id="KZ819296">
    <property type="protein sequence ID" value="PWN97007.1"/>
    <property type="molecule type" value="Genomic_DNA"/>
</dbReference>
<keyword evidence="8" id="KW-0560">Oxidoreductase</keyword>
<dbReference type="PRINTS" id="PR00369">
    <property type="entry name" value="FLAVODOXIN"/>
</dbReference>
<dbReference type="RefSeq" id="XP_025597286.1">
    <property type="nucleotide sequence ID" value="XM_025741182.1"/>
</dbReference>
<comment type="similarity">
    <text evidence="3">In the N-terminal section; belongs to the cytochrome P450 family.</text>
</comment>
<dbReference type="STRING" id="58919.A0A316Z5E8"/>
<dbReference type="CDD" id="cd00302">
    <property type="entry name" value="cytochrome_P450"/>
    <property type="match status" value="1"/>
</dbReference>
<dbReference type="GO" id="GO:0005829">
    <property type="term" value="C:cytosol"/>
    <property type="evidence" value="ECO:0007669"/>
    <property type="project" value="TreeGrafter"/>
</dbReference>
<dbReference type="InterPro" id="IPR003097">
    <property type="entry name" value="CysJ-like_FAD-binding"/>
</dbReference>
<dbReference type="PANTHER" id="PTHR19384">
    <property type="entry name" value="NITRIC OXIDE SYNTHASE-RELATED"/>
    <property type="match status" value="1"/>
</dbReference>
<feature type="region of interest" description="Disordered" evidence="11">
    <location>
        <begin position="1140"/>
        <end position="1161"/>
    </location>
</feature>
<feature type="non-terminal residue" evidence="14">
    <location>
        <position position="1"/>
    </location>
</feature>
<dbReference type="SUPFAM" id="SSF48264">
    <property type="entry name" value="Cytochrome P450"/>
    <property type="match status" value="1"/>
</dbReference>
<feature type="compositionally biased region" description="Low complexity" evidence="11">
    <location>
        <begin position="341"/>
        <end position="350"/>
    </location>
</feature>
<evidence type="ECO:0000256" key="8">
    <source>
        <dbReference type="ARBA" id="ARBA00023002"/>
    </source>
</evidence>
<evidence type="ECO:0000256" key="7">
    <source>
        <dbReference type="ARBA" id="ARBA00022857"/>
    </source>
</evidence>
<dbReference type="Pfam" id="PF00067">
    <property type="entry name" value="p450"/>
    <property type="match status" value="1"/>
</dbReference>
<dbReference type="PANTHER" id="PTHR19384:SF17">
    <property type="entry name" value="NADPH--CYTOCHROME P450 REDUCTASE"/>
    <property type="match status" value="1"/>
</dbReference>
<reference evidence="14 15" key="1">
    <citation type="journal article" date="2018" name="Mol. Biol. Evol.">
        <title>Broad Genomic Sampling Reveals a Smut Pathogenic Ancestry of the Fungal Clade Ustilaginomycotina.</title>
        <authorList>
            <person name="Kijpornyongpan T."/>
            <person name="Mondo S.J."/>
            <person name="Barry K."/>
            <person name="Sandor L."/>
            <person name="Lee J."/>
            <person name="Lipzen A."/>
            <person name="Pangilinan J."/>
            <person name="LaButti K."/>
            <person name="Hainaut M."/>
            <person name="Henrissat B."/>
            <person name="Grigoriev I.V."/>
            <person name="Spatafora J.W."/>
            <person name="Aime M.C."/>
        </authorList>
    </citation>
    <scope>NUCLEOTIDE SEQUENCE [LARGE SCALE GENOMIC DNA]</scope>
    <source>
        <strain evidence="14 15">MCA 4186</strain>
    </source>
</reference>
<dbReference type="InterPro" id="IPR029039">
    <property type="entry name" value="Flavoprotein-like_sf"/>
</dbReference>
<dbReference type="GO" id="GO:0004497">
    <property type="term" value="F:monooxygenase activity"/>
    <property type="evidence" value="ECO:0007669"/>
    <property type="project" value="InterPro"/>
</dbReference>
<evidence type="ECO:0000256" key="11">
    <source>
        <dbReference type="SAM" id="MobiDB-lite"/>
    </source>
</evidence>
<feature type="region of interest" description="Disordered" evidence="11">
    <location>
        <begin position="331"/>
        <end position="350"/>
    </location>
</feature>
<dbReference type="SUPFAM" id="SSF63380">
    <property type="entry name" value="Riboflavin synthase domain-like"/>
    <property type="match status" value="1"/>
</dbReference>
<evidence type="ECO:0000256" key="10">
    <source>
        <dbReference type="ARBA" id="ARBA00049342"/>
    </source>
</evidence>
<evidence type="ECO:0000256" key="6">
    <source>
        <dbReference type="ARBA" id="ARBA00022827"/>
    </source>
</evidence>
<name>A0A316Z5E8_9BASI</name>
<gene>
    <name evidence="14" type="ORF">FA09DRAFT_325843</name>
</gene>
<dbReference type="InterPro" id="IPR001709">
    <property type="entry name" value="Flavoprot_Pyr_Nucl_cyt_Rdtase"/>
</dbReference>
<dbReference type="EC" id="1.6.2.4" evidence="9"/>
<dbReference type="InterPro" id="IPR017927">
    <property type="entry name" value="FAD-bd_FR_type"/>
</dbReference>